<evidence type="ECO:0000259" key="1">
    <source>
        <dbReference type="Pfam" id="PF13304"/>
    </source>
</evidence>
<evidence type="ECO:0000313" key="2">
    <source>
        <dbReference type="EMBL" id="TFH93935.1"/>
    </source>
</evidence>
<evidence type="ECO:0000313" key="3">
    <source>
        <dbReference type="Proteomes" id="UP000297225"/>
    </source>
</evidence>
<comment type="caution">
    <text evidence="2">The sequence shown here is derived from an EMBL/GenBank/DDBJ whole genome shotgun (WGS) entry which is preliminary data.</text>
</comment>
<dbReference type="GO" id="GO:0006302">
    <property type="term" value="P:double-strand break repair"/>
    <property type="evidence" value="ECO:0007669"/>
    <property type="project" value="TreeGrafter"/>
</dbReference>
<dbReference type="SUPFAM" id="SSF52540">
    <property type="entry name" value="P-loop containing nucleoside triphosphate hydrolases"/>
    <property type="match status" value="1"/>
</dbReference>
<dbReference type="Pfam" id="PF13304">
    <property type="entry name" value="AAA_21"/>
    <property type="match status" value="1"/>
</dbReference>
<dbReference type="InterPro" id="IPR027417">
    <property type="entry name" value="P-loop_NTPase"/>
</dbReference>
<dbReference type="PANTHER" id="PTHR32182:SF22">
    <property type="entry name" value="ATP-DEPENDENT ENDONUCLEASE, OLD FAMILY-RELATED"/>
    <property type="match status" value="1"/>
</dbReference>
<dbReference type="CDD" id="cd00267">
    <property type="entry name" value="ABC_ATPase"/>
    <property type="match status" value="1"/>
</dbReference>
<dbReference type="Proteomes" id="UP000297225">
    <property type="component" value="Unassembled WGS sequence"/>
</dbReference>
<dbReference type="GO" id="GO:0016887">
    <property type="term" value="F:ATP hydrolysis activity"/>
    <property type="evidence" value="ECO:0007669"/>
    <property type="project" value="InterPro"/>
</dbReference>
<dbReference type="PIRSF" id="PIRSF029347">
    <property type="entry name" value="RecF"/>
    <property type="match status" value="1"/>
</dbReference>
<name>A0A4Y8WMF2_9PORP</name>
<proteinExistence type="predicted"/>
<protein>
    <submittedName>
        <fullName evidence="2">ATPase</fullName>
    </submittedName>
</protein>
<dbReference type="Gene3D" id="3.40.50.300">
    <property type="entry name" value="P-loop containing nucleotide triphosphate hydrolases"/>
    <property type="match status" value="1"/>
</dbReference>
<dbReference type="PANTHER" id="PTHR32182">
    <property type="entry name" value="DNA REPLICATION AND REPAIR PROTEIN RECF"/>
    <property type="match status" value="1"/>
</dbReference>
<dbReference type="GO" id="GO:0000731">
    <property type="term" value="P:DNA synthesis involved in DNA repair"/>
    <property type="evidence" value="ECO:0007669"/>
    <property type="project" value="TreeGrafter"/>
</dbReference>
<sequence length="353" mass="40562">FIEIKGYKSIKNAKIELAPINILIGANGSGKSNFISFFDFLNSLYEKKLRAYVALNGGENKMLHRGKKVTDELYFHLEFDGGRNGYAAELKLGVEGLIFAKELSIYEGNSAEISNYGEEAAVKYDTTYRSRYVREYLQGLRKYHFHDTSSKSPFTNMSHIENDIFYLYPYGDNLAAYLYHIRATHPKYYNRILQTIQSVAPYFSDFYLEPNSEKTLRLLWKDKYSDIIYGANDFSDGTLRFIALTVLFMQPKLPDTIIIDEPELGLHPFAINKLSGMIKSASKKGCQIIAATQSVELLSLFEPEDVITVDQVNGESQFKRLNRDDLKEWLEDYYSIGELWKKNIFGGQPNYNL</sequence>
<feature type="domain" description="ATPase AAA-type core" evidence="1">
    <location>
        <begin position="20"/>
        <end position="299"/>
    </location>
</feature>
<gene>
    <name evidence="2" type="ORF">E4P47_09645</name>
</gene>
<feature type="non-terminal residue" evidence="2">
    <location>
        <position position="1"/>
    </location>
</feature>
<dbReference type="EMBL" id="SPNC01000249">
    <property type="protein sequence ID" value="TFH93935.1"/>
    <property type="molecule type" value="Genomic_DNA"/>
</dbReference>
<dbReference type="InterPro" id="IPR003959">
    <property type="entry name" value="ATPase_AAA_core"/>
</dbReference>
<reference evidence="2 3" key="1">
    <citation type="submission" date="2019-03" db="EMBL/GenBank/DDBJ databases">
        <title>Porphyromonas levii Isolated from the Uterus of Dairy Cows.</title>
        <authorList>
            <person name="Francis A.M."/>
        </authorList>
    </citation>
    <scope>NUCLEOTIDE SEQUENCE [LARGE SCALE GENOMIC DNA]</scope>
    <source>
        <strain evidence="2 3">AF5678</strain>
    </source>
</reference>
<keyword evidence="3" id="KW-1185">Reference proteome</keyword>
<dbReference type="GO" id="GO:0005524">
    <property type="term" value="F:ATP binding"/>
    <property type="evidence" value="ECO:0007669"/>
    <property type="project" value="InterPro"/>
</dbReference>
<accession>A0A4Y8WMF2</accession>
<organism evidence="2 3">
    <name type="scientific">Porphyromonas levii</name>
    <dbReference type="NCBI Taxonomy" id="28114"/>
    <lineage>
        <taxon>Bacteria</taxon>
        <taxon>Pseudomonadati</taxon>
        <taxon>Bacteroidota</taxon>
        <taxon>Bacteroidia</taxon>
        <taxon>Bacteroidales</taxon>
        <taxon>Porphyromonadaceae</taxon>
        <taxon>Porphyromonas</taxon>
    </lineage>
</organism>
<dbReference type="InterPro" id="IPR014555">
    <property type="entry name" value="RecF-like"/>
</dbReference>
<dbReference type="AlphaFoldDB" id="A0A4Y8WMF2"/>